<comment type="caution">
    <text evidence="3">The sequence shown here is derived from an EMBL/GenBank/DDBJ whole genome shotgun (WGS) entry which is preliminary data.</text>
</comment>
<dbReference type="InterPro" id="IPR041337">
    <property type="entry name" value="hnRNP_Q_AcD"/>
</dbReference>
<proteinExistence type="predicted"/>
<name>A0A8J2SL54_9STRA</name>
<dbReference type="Pfam" id="PF18360">
    <property type="entry name" value="hnRNP_Q_AcD"/>
    <property type="match status" value="1"/>
</dbReference>
<dbReference type="InterPro" id="IPR035979">
    <property type="entry name" value="RBD_domain_sf"/>
</dbReference>
<sequence length="499" mass="52294">MTPLPGHLGRLPEAVQQAMRASVEAGALGPADLDPSVIGALAALPEAAALICVKRFLAADLTDVGNKTGFLVGIIARLRRETPAALAGGPAPVAIAAGHGDFNKTLWVGNLPSDVRVEQLRAVFGCIGTIRDLRLAQNGNIAFVDRAKSCRMRTARLVACWCALAPAVAQTFRGLDDAELARRAEKARMRPGYGDLAAALATEQASRRNGNTGSVALWALGRCATGTFADSLKAAGNFSYCRGRKEGFALGGLSAAALRACVGKAKRRSKAALTHIKPQHLGGPLASLSTPAALADALAAAGFNTVIVIERQNHLARLVSSFENRVRLCVREWRAATDDEFAGRARPRVARRAAAFFADPLRTIEWEAATLKAGVDAMRANGMTVLELDFDEDVIAHPCGAVARAWAAAAPSAPPPPCEARHSHRAASRRHADLAGRVGPAAAAAIAAALRPTPYAWMLDLDARAWPSGVPRPTPVAHPAGPRTRAAAREGFARGGVVM</sequence>
<evidence type="ECO:0000313" key="4">
    <source>
        <dbReference type="Proteomes" id="UP000789595"/>
    </source>
</evidence>
<keyword evidence="1" id="KW-0694">RNA-binding</keyword>
<dbReference type="PROSITE" id="PS50102">
    <property type="entry name" value="RRM"/>
    <property type="match status" value="1"/>
</dbReference>
<dbReference type="CDD" id="cd00590">
    <property type="entry name" value="RRM_SF"/>
    <property type="match status" value="1"/>
</dbReference>
<organism evidence="3 4">
    <name type="scientific">Pelagomonas calceolata</name>
    <dbReference type="NCBI Taxonomy" id="35677"/>
    <lineage>
        <taxon>Eukaryota</taxon>
        <taxon>Sar</taxon>
        <taxon>Stramenopiles</taxon>
        <taxon>Ochrophyta</taxon>
        <taxon>Pelagophyceae</taxon>
        <taxon>Pelagomonadales</taxon>
        <taxon>Pelagomonadaceae</taxon>
        <taxon>Pelagomonas</taxon>
    </lineage>
</organism>
<dbReference type="InterPro" id="IPR000504">
    <property type="entry name" value="RRM_dom"/>
</dbReference>
<dbReference type="Gene3D" id="3.40.50.300">
    <property type="entry name" value="P-loop containing nucleotide triphosphate hydrolases"/>
    <property type="match status" value="1"/>
</dbReference>
<dbReference type="InterPro" id="IPR012677">
    <property type="entry name" value="Nucleotide-bd_a/b_plait_sf"/>
</dbReference>
<evidence type="ECO:0000256" key="1">
    <source>
        <dbReference type="PROSITE-ProRule" id="PRU00176"/>
    </source>
</evidence>
<dbReference type="GO" id="GO:0003723">
    <property type="term" value="F:RNA binding"/>
    <property type="evidence" value="ECO:0007669"/>
    <property type="project" value="UniProtKB-UniRule"/>
</dbReference>
<evidence type="ECO:0000259" key="2">
    <source>
        <dbReference type="PROSITE" id="PS50102"/>
    </source>
</evidence>
<dbReference type="AlphaFoldDB" id="A0A8J2SL54"/>
<reference evidence="3" key="1">
    <citation type="submission" date="2021-11" db="EMBL/GenBank/DDBJ databases">
        <authorList>
            <consortium name="Genoscope - CEA"/>
            <person name="William W."/>
        </authorList>
    </citation>
    <scope>NUCLEOTIDE SEQUENCE</scope>
</reference>
<evidence type="ECO:0000313" key="3">
    <source>
        <dbReference type="EMBL" id="CAH0369736.1"/>
    </source>
</evidence>
<dbReference type="Gene3D" id="3.30.70.330">
    <property type="match status" value="1"/>
</dbReference>
<protein>
    <recommendedName>
        <fullName evidence="2">RRM domain-containing protein</fullName>
    </recommendedName>
</protein>
<feature type="domain" description="RRM" evidence="2">
    <location>
        <begin position="104"/>
        <end position="145"/>
    </location>
</feature>
<gene>
    <name evidence="3" type="ORF">PECAL_2P28720</name>
</gene>
<dbReference type="EMBL" id="CAKKNE010000002">
    <property type="protein sequence ID" value="CAH0369736.1"/>
    <property type="molecule type" value="Genomic_DNA"/>
</dbReference>
<dbReference type="OrthoDB" id="204756at2759"/>
<dbReference type="SUPFAM" id="SSF54928">
    <property type="entry name" value="RNA-binding domain, RBD"/>
    <property type="match status" value="1"/>
</dbReference>
<keyword evidence="4" id="KW-1185">Reference proteome</keyword>
<dbReference type="Proteomes" id="UP000789595">
    <property type="component" value="Unassembled WGS sequence"/>
</dbReference>
<dbReference type="Pfam" id="PF00076">
    <property type="entry name" value="RRM_1"/>
    <property type="match status" value="1"/>
</dbReference>
<dbReference type="InterPro" id="IPR027417">
    <property type="entry name" value="P-loop_NTPase"/>
</dbReference>
<accession>A0A8J2SL54</accession>